<evidence type="ECO:0000313" key="2">
    <source>
        <dbReference type="EMBL" id="AYC28434.1"/>
    </source>
</evidence>
<keyword evidence="3" id="KW-1185">Reference proteome</keyword>
<sequence>MLYLETITKHNWLKAISLQVRDDQLTFVARNVVSLAQLNFLDHFQAKGIFAEDEMVGFTLFGIDEKDQSYWIYRMMIDQHHQGKGYGKEALKLIIEDIRKQKEAHHSTITLSYEPENEVAKQLYEKAGFREVNGLLIENEQVSRYTF</sequence>
<dbReference type="GO" id="GO:0016747">
    <property type="term" value="F:acyltransferase activity, transferring groups other than amino-acyl groups"/>
    <property type="evidence" value="ECO:0007669"/>
    <property type="project" value="InterPro"/>
</dbReference>
<dbReference type="Gene3D" id="3.40.630.30">
    <property type="match status" value="1"/>
</dbReference>
<keyword evidence="2" id="KW-0808">Transferase</keyword>
<protein>
    <submittedName>
        <fullName evidence="2">GNAT family N-acetyltransferase</fullName>
    </submittedName>
</protein>
<dbReference type="PROSITE" id="PS51186">
    <property type="entry name" value="GNAT"/>
    <property type="match status" value="1"/>
</dbReference>
<dbReference type="PANTHER" id="PTHR43617">
    <property type="entry name" value="L-AMINO ACID N-ACETYLTRANSFERASE"/>
    <property type="match status" value="1"/>
</dbReference>
<dbReference type="AlphaFoldDB" id="A0A385YPJ6"/>
<organism evidence="2 3">
    <name type="scientific">Paenisporosarcina cavernae</name>
    <dbReference type="NCBI Taxonomy" id="2320858"/>
    <lineage>
        <taxon>Bacteria</taxon>
        <taxon>Bacillati</taxon>
        <taxon>Bacillota</taxon>
        <taxon>Bacilli</taxon>
        <taxon>Bacillales</taxon>
        <taxon>Caryophanaceae</taxon>
        <taxon>Paenisporosarcina</taxon>
    </lineage>
</organism>
<dbReference type="Proteomes" id="UP000265725">
    <property type="component" value="Chromosome"/>
</dbReference>
<gene>
    <name evidence="2" type="ORF">D3873_00565</name>
</gene>
<evidence type="ECO:0000313" key="3">
    <source>
        <dbReference type="Proteomes" id="UP000265725"/>
    </source>
</evidence>
<dbReference type="InterPro" id="IPR000182">
    <property type="entry name" value="GNAT_dom"/>
</dbReference>
<dbReference type="InterPro" id="IPR050276">
    <property type="entry name" value="MshD_Acetyltransferase"/>
</dbReference>
<name>A0A385YPJ6_9BACL</name>
<evidence type="ECO:0000259" key="1">
    <source>
        <dbReference type="PROSITE" id="PS51186"/>
    </source>
</evidence>
<dbReference type="KEGG" id="paek:D3873_00565"/>
<dbReference type="InterPro" id="IPR016181">
    <property type="entry name" value="Acyl_CoA_acyltransferase"/>
</dbReference>
<proteinExistence type="predicted"/>
<dbReference type="OrthoDB" id="9127144at2"/>
<dbReference type="EMBL" id="CP032418">
    <property type="protein sequence ID" value="AYC28434.1"/>
    <property type="molecule type" value="Genomic_DNA"/>
</dbReference>
<dbReference type="RefSeq" id="WP_119882179.1">
    <property type="nucleotide sequence ID" value="NZ_CP032418.1"/>
</dbReference>
<dbReference type="SUPFAM" id="SSF55729">
    <property type="entry name" value="Acyl-CoA N-acyltransferases (Nat)"/>
    <property type="match status" value="1"/>
</dbReference>
<dbReference type="PANTHER" id="PTHR43617:SF2">
    <property type="entry name" value="UPF0039 PROTEIN SLL0451"/>
    <property type="match status" value="1"/>
</dbReference>
<reference evidence="3" key="1">
    <citation type="submission" date="2018-09" db="EMBL/GenBank/DDBJ databases">
        <authorList>
            <person name="Zhu H."/>
        </authorList>
    </citation>
    <scope>NUCLEOTIDE SEQUENCE [LARGE SCALE GENOMIC DNA]</scope>
    <source>
        <strain evidence="3">K2R23-3</strain>
    </source>
</reference>
<dbReference type="Pfam" id="PF00583">
    <property type="entry name" value="Acetyltransf_1"/>
    <property type="match status" value="1"/>
</dbReference>
<feature type="domain" description="N-acetyltransferase" evidence="1">
    <location>
        <begin position="2"/>
        <end position="147"/>
    </location>
</feature>
<dbReference type="CDD" id="cd04301">
    <property type="entry name" value="NAT_SF"/>
    <property type="match status" value="1"/>
</dbReference>
<accession>A0A385YPJ6</accession>